<gene>
    <name evidence="2" type="ORF">LTR77_005721</name>
</gene>
<name>A0AAV9PA42_9PEZI</name>
<sequence>MPRVKIPLEPYRDQITSWRHEGFTRKEILEKLKNEENFSISMGLLCRHLLDWKVRVTCPRYVGDDELALQNRIVHYWQHNFADKGIAAELKKDGFEISVLTVGRRRREMGLLKRRERIGGKKHPPKAEMTGSSAADVDDEARPTASGDDEEAIVYDYD</sequence>
<evidence type="ECO:0000313" key="3">
    <source>
        <dbReference type="Proteomes" id="UP001337655"/>
    </source>
</evidence>
<comment type="caution">
    <text evidence="2">The sequence shown here is derived from an EMBL/GenBank/DDBJ whole genome shotgun (WGS) entry which is preliminary data.</text>
</comment>
<dbReference type="Proteomes" id="UP001337655">
    <property type="component" value="Unassembled WGS sequence"/>
</dbReference>
<dbReference type="GeneID" id="89927062"/>
<protein>
    <recommendedName>
        <fullName evidence="4">Clr5 domain-containing protein</fullName>
    </recommendedName>
</protein>
<evidence type="ECO:0000313" key="2">
    <source>
        <dbReference type="EMBL" id="KAK5169743.1"/>
    </source>
</evidence>
<accession>A0AAV9PA42</accession>
<feature type="compositionally biased region" description="Acidic residues" evidence="1">
    <location>
        <begin position="147"/>
        <end position="158"/>
    </location>
</feature>
<dbReference type="RefSeq" id="XP_064659089.1">
    <property type="nucleotide sequence ID" value="XM_064802964.1"/>
</dbReference>
<reference evidence="2 3" key="1">
    <citation type="submission" date="2023-08" db="EMBL/GenBank/DDBJ databases">
        <title>Black Yeasts Isolated from many extreme environments.</title>
        <authorList>
            <person name="Coleine C."/>
            <person name="Stajich J.E."/>
            <person name="Selbmann L."/>
        </authorList>
    </citation>
    <scope>NUCLEOTIDE SEQUENCE [LARGE SCALE GENOMIC DNA]</scope>
    <source>
        <strain evidence="2 3">CCFEE 5935</strain>
    </source>
</reference>
<organism evidence="2 3">
    <name type="scientific">Saxophila tyrrhenica</name>
    <dbReference type="NCBI Taxonomy" id="1690608"/>
    <lineage>
        <taxon>Eukaryota</taxon>
        <taxon>Fungi</taxon>
        <taxon>Dikarya</taxon>
        <taxon>Ascomycota</taxon>
        <taxon>Pezizomycotina</taxon>
        <taxon>Dothideomycetes</taxon>
        <taxon>Dothideomycetidae</taxon>
        <taxon>Mycosphaerellales</taxon>
        <taxon>Extremaceae</taxon>
        <taxon>Saxophila</taxon>
    </lineage>
</organism>
<feature type="region of interest" description="Disordered" evidence="1">
    <location>
        <begin position="114"/>
        <end position="158"/>
    </location>
</feature>
<proteinExistence type="predicted"/>
<dbReference type="EMBL" id="JAVRRT010000008">
    <property type="protein sequence ID" value="KAK5169743.1"/>
    <property type="molecule type" value="Genomic_DNA"/>
</dbReference>
<evidence type="ECO:0008006" key="4">
    <source>
        <dbReference type="Google" id="ProtNLM"/>
    </source>
</evidence>
<evidence type="ECO:0000256" key="1">
    <source>
        <dbReference type="SAM" id="MobiDB-lite"/>
    </source>
</evidence>
<dbReference type="AlphaFoldDB" id="A0AAV9PA42"/>
<keyword evidence="3" id="KW-1185">Reference proteome</keyword>